<dbReference type="OrthoDB" id="9978314at2"/>
<feature type="compositionally biased region" description="Low complexity" evidence="1">
    <location>
        <begin position="26"/>
        <end position="41"/>
    </location>
</feature>
<gene>
    <name evidence="2" type="ORF">BK659_13220</name>
</gene>
<name>A0A423H588_9PSED</name>
<sequence length="110" mass="10948">MSIGAISASNPVTINGLSSAQSQPKAQADQATASTSSTTVASNVAAALKEATETAAQTAQEAGHGDHQAQLLMQKQHHHHVGAATPSKAPATGVVNGNGQITGELINTKA</sequence>
<accession>A0A423H588</accession>
<dbReference type="AlphaFoldDB" id="A0A423H588"/>
<dbReference type="Proteomes" id="UP000286071">
    <property type="component" value="Unassembled WGS sequence"/>
</dbReference>
<proteinExistence type="predicted"/>
<organism evidence="2 3">
    <name type="scientific">Pseudomonas brassicacearum</name>
    <dbReference type="NCBI Taxonomy" id="930166"/>
    <lineage>
        <taxon>Bacteria</taxon>
        <taxon>Pseudomonadati</taxon>
        <taxon>Pseudomonadota</taxon>
        <taxon>Gammaproteobacteria</taxon>
        <taxon>Pseudomonadales</taxon>
        <taxon>Pseudomonadaceae</taxon>
        <taxon>Pseudomonas</taxon>
    </lineage>
</organism>
<reference evidence="2 3" key="1">
    <citation type="submission" date="2016-10" db="EMBL/GenBank/DDBJ databases">
        <title>Comparative genome analysis of multiple Pseudomonas spp. focuses on biocontrol and plant growth promoting traits.</title>
        <authorList>
            <person name="Tao X.-Y."/>
            <person name="Taylor C.G."/>
        </authorList>
    </citation>
    <scope>NUCLEOTIDE SEQUENCE [LARGE SCALE GENOMIC DNA]</scope>
    <source>
        <strain evidence="2 3">48H11</strain>
    </source>
</reference>
<dbReference type="EMBL" id="MOBJ01000009">
    <property type="protein sequence ID" value="RON08356.1"/>
    <property type="molecule type" value="Genomic_DNA"/>
</dbReference>
<protein>
    <submittedName>
        <fullName evidence="2">Uncharacterized protein</fullName>
    </submittedName>
</protein>
<evidence type="ECO:0000313" key="3">
    <source>
        <dbReference type="Proteomes" id="UP000286071"/>
    </source>
</evidence>
<feature type="region of interest" description="Disordered" evidence="1">
    <location>
        <begin position="75"/>
        <end position="110"/>
    </location>
</feature>
<feature type="region of interest" description="Disordered" evidence="1">
    <location>
        <begin position="1"/>
        <end position="41"/>
    </location>
</feature>
<evidence type="ECO:0000256" key="1">
    <source>
        <dbReference type="SAM" id="MobiDB-lite"/>
    </source>
</evidence>
<comment type="caution">
    <text evidence="2">The sequence shown here is derived from an EMBL/GenBank/DDBJ whole genome shotgun (WGS) entry which is preliminary data.</text>
</comment>
<feature type="compositionally biased region" description="Polar residues" evidence="1">
    <location>
        <begin position="7"/>
        <end position="25"/>
    </location>
</feature>
<evidence type="ECO:0000313" key="2">
    <source>
        <dbReference type="EMBL" id="RON08356.1"/>
    </source>
</evidence>
<dbReference type="RefSeq" id="WP_123425599.1">
    <property type="nucleotide sequence ID" value="NZ_MOBJ01000009.1"/>
</dbReference>